<dbReference type="AlphaFoldDB" id="A0AA47P745"/>
<keyword evidence="2" id="KW-1185">Reference proteome</keyword>
<evidence type="ECO:0000313" key="2">
    <source>
        <dbReference type="Proteomes" id="UP001174136"/>
    </source>
</evidence>
<comment type="caution">
    <text evidence="1">The sequence shown here is derived from an EMBL/GenBank/DDBJ whole genome shotgun (WGS) entry which is preliminary data.</text>
</comment>
<sequence length="145" mass="15850">MGDELVVKGALYCIAGDNLGSHAIGGFTENFSSSEYFCRYCLISRTELQGADPNICGLERTPETYSSATEQLETEDSPQVQGIKFRLIHSNSSPGMFPSSVSPFLSVLSHSLTSIIHSYIITLRKLLSTCAKLDRQFSDTMAEAL</sequence>
<gene>
    <name evidence="1" type="ORF">N1851_005035</name>
</gene>
<dbReference type="EMBL" id="JAOPHQ010000855">
    <property type="protein sequence ID" value="KAK0153301.1"/>
    <property type="molecule type" value="Genomic_DNA"/>
</dbReference>
<accession>A0AA47P745</accession>
<dbReference type="Proteomes" id="UP001174136">
    <property type="component" value="Unassembled WGS sequence"/>
</dbReference>
<name>A0AA47P745_MERPO</name>
<organism evidence="1 2">
    <name type="scientific">Merluccius polli</name>
    <name type="common">Benguela hake</name>
    <name type="synonym">Merluccius cadenati</name>
    <dbReference type="NCBI Taxonomy" id="89951"/>
    <lineage>
        <taxon>Eukaryota</taxon>
        <taxon>Metazoa</taxon>
        <taxon>Chordata</taxon>
        <taxon>Craniata</taxon>
        <taxon>Vertebrata</taxon>
        <taxon>Euteleostomi</taxon>
        <taxon>Actinopterygii</taxon>
        <taxon>Neopterygii</taxon>
        <taxon>Teleostei</taxon>
        <taxon>Neoteleostei</taxon>
        <taxon>Acanthomorphata</taxon>
        <taxon>Zeiogadaria</taxon>
        <taxon>Gadariae</taxon>
        <taxon>Gadiformes</taxon>
        <taxon>Gadoidei</taxon>
        <taxon>Merlucciidae</taxon>
        <taxon>Merluccius</taxon>
    </lineage>
</organism>
<protein>
    <submittedName>
        <fullName evidence="1">Uncharacterized protein</fullName>
    </submittedName>
</protein>
<proteinExistence type="predicted"/>
<evidence type="ECO:0000313" key="1">
    <source>
        <dbReference type="EMBL" id="KAK0153301.1"/>
    </source>
</evidence>
<reference evidence="1" key="1">
    <citation type="journal article" date="2023" name="Front. Mar. Sci.">
        <title>A new Merluccius polli reference genome to investigate the effects of global change in West African waters.</title>
        <authorList>
            <person name="Mateo J.L."/>
            <person name="Blanco-Fernandez C."/>
            <person name="Garcia-Vazquez E."/>
            <person name="Machado-Schiaffino G."/>
        </authorList>
    </citation>
    <scope>NUCLEOTIDE SEQUENCE</scope>
    <source>
        <strain evidence="1">C29</strain>
        <tissue evidence="1">Fin</tissue>
    </source>
</reference>